<gene>
    <name evidence="1" type="ORF">HK103_006543</name>
</gene>
<proteinExistence type="predicted"/>
<name>A0AAD5Y700_9FUNG</name>
<organism evidence="1 2">
    <name type="scientific">Boothiomyces macroporosus</name>
    <dbReference type="NCBI Taxonomy" id="261099"/>
    <lineage>
        <taxon>Eukaryota</taxon>
        <taxon>Fungi</taxon>
        <taxon>Fungi incertae sedis</taxon>
        <taxon>Chytridiomycota</taxon>
        <taxon>Chytridiomycota incertae sedis</taxon>
        <taxon>Chytridiomycetes</taxon>
        <taxon>Rhizophydiales</taxon>
        <taxon>Terramycetaceae</taxon>
        <taxon>Boothiomyces</taxon>
    </lineage>
</organism>
<dbReference type="Proteomes" id="UP001210925">
    <property type="component" value="Unassembled WGS sequence"/>
</dbReference>
<sequence length="166" mass="19428">MKKLPKIKESILDYLQDPEYKYLYNLISPKIYQLENLKEQLDYKTIKQKPKPFTFSTDLQDIEDRIRYEIEFFNGVLAPEIVEPAKIDLWIGSDLEQEFNDLLKPLEMPSNDSKPIAVNELKPIDLKPIKPILGIKEIETLPAMKPVIPSIPLKNTFKRRFKIQGI</sequence>
<evidence type="ECO:0000313" key="1">
    <source>
        <dbReference type="EMBL" id="KAJ3255174.1"/>
    </source>
</evidence>
<dbReference type="EMBL" id="JADGKB010000070">
    <property type="protein sequence ID" value="KAJ3255174.1"/>
    <property type="molecule type" value="Genomic_DNA"/>
</dbReference>
<reference evidence="1" key="1">
    <citation type="submission" date="2020-05" db="EMBL/GenBank/DDBJ databases">
        <title>Phylogenomic resolution of chytrid fungi.</title>
        <authorList>
            <person name="Stajich J.E."/>
            <person name="Amses K."/>
            <person name="Simmons R."/>
            <person name="Seto K."/>
            <person name="Myers J."/>
            <person name="Bonds A."/>
            <person name="Quandt C.A."/>
            <person name="Barry K."/>
            <person name="Liu P."/>
            <person name="Grigoriev I."/>
            <person name="Longcore J.E."/>
            <person name="James T.Y."/>
        </authorList>
    </citation>
    <scope>NUCLEOTIDE SEQUENCE</scope>
    <source>
        <strain evidence="1">PLAUS21</strain>
    </source>
</reference>
<dbReference type="AlphaFoldDB" id="A0AAD5Y700"/>
<evidence type="ECO:0000313" key="2">
    <source>
        <dbReference type="Proteomes" id="UP001210925"/>
    </source>
</evidence>
<keyword evidence="2" id="KW-1185">Reference proteome</keyword>
<protein>
    <submittedName>
        <fullName evidence="1">Uncharacterized protein</fullName>
    </submittedName>
</protein>
<comment type="caution">
    <text evidence="1">The sequence shown here is derived from an EMBL/GenBank/DDBJ whole genome shotgun (WGS) entry which is preliminary data.</text>
</comment>
<accession>A0AAD5Y700</accession>